<gene>
    <name evidence="2" type="ORF">MM415A02158_0015</name>
    <name evidence="3" type="ORF">MM415B02527_0008</name>
</gene>
<dbReference type="EMBL" id="MT142062">
    <property type="protein sequence ID" value="QJA73932.1"/>
    <property type="molecule type" value="Genomic_DNA"/>
</dbReference>
<evidence type="ECO:0000313" key="2">
    <source>
        <dbReference type="EMBL" id="QJA73932.1"/>
    </source>
</evidence>
<organism evidence="3">
    <name type="scientific">viral metagenome</name>
    <dbReference type="NCBI Taxonomy" id="1070528"/>
    <lineage>
        <taxon>unclassified sequences</taxon>
        <taxon>metagenomes</taxon>
        <taxon>organismal metagenomes</taxon>
    </lineage>
</organism>
<evidence type="ECO:0000313" key="3">
    <source>
        <dbReference type="EMBL" id="QJA89584.1"/>
    </source>
</evidence>
<protein>
    <submittedName>
        <fullName evidence="3">Uncharacterized protein</fullName>
    </submittedName>
</protein>
<sequence>MDSFKFKTNIPETVTFKFAKPKTGKSEYGSWWLYGVTRNNKDDAFFATELLQNTLLLAGIFKGTTATITQKQREDGKGIFWEVQVVGGKVYTSDDLSSARIMSETMDKEEEQSTKPTLQQICNRWLEIWDIMSPQLDKRELPKELQREVITSVFIQSQREGISFLQPIKPENQEVENTPPEDIPISEPDLPF</sequence>
<proteinExistence type="predicted"/>
<evidence type="ECO:0000256" key="1">
    <source>
        <dbReference type="SAM" id="MobiDB-lite"/>
    </source>
</evidence>
<reference evidence="3" key="1">
    <citation type="submission" date="2020-03" db="EMBL/GenBank/DDBJ databases">
        <title>The deep terrestrial virosphere.</title>
        <authorList>
            <person name="Holmfeldt K."/>
            <person name="Nilsson E."/>
            <person name="Simone D."/>
            <person name="Lopez-Fernandez M."/>
            <person name="Wu X."/>
            <person name="de Brujin I."/>
            <person name="Lundin D."/>
            <person name="Andersson A."/>
            <person name="Bertilsson S."/>
            <person name="Dopson M."/>
        </authorList>
    </citation>
    <scope>NUCLEOTIDE SEQUENCE</scope>
    <source>
        <strain evidence="2">MM415A02158</strain>
        <strain evidence="3">MM415B02527</strain>
    </source>
</reference>
<feature type="region of interest" description="Disordered" evidence="1">
    <location>
        <begin position="167"/>
        <end position="192"/>
    </location>
</feature>
<accession>A0A6M3L857</accession>
<dbReference type="AlphaFoldDB" id="A0A6M3L857"/>
<dbReference type="EMBL" id="MT142855">
    <property type="protein sequence ID" value="QJA89584.1"/>
    <property type="molecule type" value="Genomic_DNA"/>
</dbReference>
<name>A0A6M3L857_9ZZZZ</name>